<dbReference type="GO" id="GO:0004519">
    <property type="term" value="F:endonuclease activity"/>
    <property type="evidence" value="ECO:0007669"/>
    <property type="project" value="UniProtKB-KW"/>
</dbReference>
<keyword evidence="2" id="KW-0255">Endonuclease</keyword>
<evidence type="ECO:0000259" key="1">
    <source>
        <dbReference type="Pfam" id="PF03372"/>
    </source>
</evidence>
<reference evidence="2 3" key="1">
    <citation type="submission" date="2024-06" db="EMBL/GenBank/DDBJ databases">
        <title>Genomic Encyclopedia of Type Strains, Phase IV (KMG-IV): sequencing the most valuable type-strain genomes for metagenomic binning, comparative biology and taxonomic classification.</title>
        <authorList>
            <person name="Goeker M."/>
        </authorList>
    </citation>
    <scope>NUCLEOTIDE SEQUENCE [LARGE SCALE GENOMIC DNA]</scope>
    <source>
        <strain evidence="2 3">DSM 105042</strain>
    </source>
</reference>
<comment type="caution">
    <text evidence="2">The sequence shown here is derived from an EMBL/GenBank/DDBJ whole genome shotgun (WGS) entry which is preliminary data.</text>
</comment>
<feature type="domain" description="Endonuclease/exonuclease/phosphatase" evidence="1">
    <location>
        <begin position="19"/>
        <end position="242"/>
    </location>
</feature>
<protein>
    <submittedName>
        <fullName evidence="2">Endonuclease/exonuclease/phosphatase family metal-dependent hydrolase</fullName>
    </submittedName>
</protein>
<dbReference type="InterPro" id="IPR051916">
    <property type="entry name" value="GPI-anchor_lipid_remodeler"/>
</dbReference>
<name>A0ABV2H944_9HYPH</name>
<dbReference type="InterPro" id="IPR005135">
    <property type="entry name" value="Endo/exonuclease/phosphatase"/>
</dbReference>
<evidence type="ECO:0000313" key="2">
    <source>
        <dbReference type="EMBL" id="MET3586989.1"/>
    </source>
</evidence>
<accession>A0ABV2H944</accession>
<dbReference type="SUPFAM" id="SSF56219">
    <property type="entry name" value="DNase I-like"/>
    <property type="match status" value="1"/>
</dbReference>
<dbReference type="Pfam" id="PF03372">
    <property type="entry name" value="Exo_endo_phos"/>
    <property type="match status" value="1"/>
</dbReference>
<dbReference type="InterPro" id="IPR036691">
    <property type="entry name" value="Endo/exonu/phosph_ase_sf"/>
</dbReference>
<dbReference type="PANTHER" id="PTHR14859:SF15">
    <property type="entry name" value="ENDONUCLEASE_EXONUCLEASE_PHOSPHATASE DOMAIN-CONTAINING PROTEIN"/>
    <property type="match status" value="1"/>
</dbReference>
<dbReference type="EMBL" id="JBEPLJ010000011">
    <property type="protein sequence ID" value="MET3586989.1"/>
    <property type="molecule type" value="Genomic_DNA"/>
</dbReference>
<dbReference type="PANTHER" id="PTHR14859">
    <property type="entry name" value="CALCOFLUOR WHITE HYPERSENSITIVE PROTEIN PRECURSOR"/>
    <property type="match status" value="1"/>
</dbReference>
<proteinExistence type="predicted"/>
<dbReference type="Proteomes" id="UP001549031">
    <property type="component" value="Unassembled WGS sequence"/>
</dbReference>
<dbReference type="RefSeq" id="WP_376742101.1">
    <property type="nucleotide sequence ID" value="NZ_JALJRA010000011.1"/>
</dbReference>
<dbReference type="Gene3D" id="3.60.10.10">
    <property type="entry name" value="Endonuclease/exonuclease/phosphatase"/>
    <property type="match status" value="1"/>
</dbReference>
<keyword evidence="2" id="KW-0540">Nuclease</keyword>
<organism evidence="2 3">
    <name type="scientific">Pseudorhizobium tarimense</name>
    <dbReference type="NCBI Taxonomy" id="1079109"/>
    <lineage>
        <taxon>Bacteria</taxon>
        <taxon>Pseudomonadati</taxon>
        <taxon>Pseudomonadota</taxon>
        <taxon>Alphaproteobacteria</taxon>
        <taxon>Hyphomicrobiales</taxon>
        <taxon>Rhizobiaceae</taxon>
        <taxon>Rhizobium/Agrobacterium group</taxon>
        <taxon>Pseudorhizobium</taxon>
    </lineage>
</organism>
<keyword evidence="2" id="KW-0378">Hydrolase</keyword>
<gene>
    <name evidence="2" type="ORF">ABID21_003111</name>
</gene>
<evidence type="ECO:0000313" key="3">
    <source>
        <dbReference type="Proteomes" id="UP001549031"/>
    </source>
</evidence>
<dbReference type="GO" id="GO:0016787">
    <property type="term" value="F:hydrolase activity"/>
    <property type="evidence" value="ECO:0007669"/>
    <property type="project" value="UniProtKB-KW"/>
</dbReference>
<sequence length="251" mass="27876">MASQEPQTEPLFGRLLKILSYNVHSCIGTDGKLDPARIAEVIAELSPDIIGLQELDVGRRRTGGTDQAHIIASLLKMEFHFHAALHVAEERYGDAILTALPMRFVKGGMLPSTGEQRGAVWVEVTAGDKQFQIFNTHLGLRARDRMQQASSLLGPTWLGHPSCRETSRILIGDLNSVGRSAAYKQFASHLKDAQRASGSGLRRTFPSRYPFMRLDHIFVSQEIQVVETQVVSTRLTRRASDHLPLLATIRI</sequence>
<keyword evidence="3" id="KW-1185">Reference proteome</keyword>